<dbReference type="Proteomes" id="UP001163821">
    <property type="component" value="Unassembled WGS sequence"/>
</dbReference>
<feature type="signal peptide" evidence="1">
    <location>
        <begin position="1"/>
        <end position="20"/>
    </location>
</feature>
<dbReference type="InterPro" id="IPR011050">
    <property type="entry name" value="Pectin_lyase_fold/virulence"/>
</dbReference>
<keyword evidence="1" id="KW-0732">Signal</keyword>
<feature type="chain" id="PRO_5041465918" description="Right handed beta helix domain-containing protein" evidence="1">
    <location>
        <begin position="21"/>
        <end position="341"/>
    </location>
</feature>
<evidence type="ECO:0008006" key="4">
    <source>
        <dbReference type="Google" id="ProtNLM"/>
    </source>
</evidence>
<sequence>MKKLYLLVLSFLVIAISAHAQTVALHQTDGPQLFYGTNAFTDACNASVTGDTIYLSGHGFNTSNISLDKKLFVYGAGHYPDSTTVTGKTTLTGSINLSENADGFYIEGVDLTGGITTTSNHAVDQITIKYCRLQGELNIRGDRSNPSLNLMLVNCAMKAAVRLTNAQNAGIFNSIFNADLVDTYGNLFQNNIFLLNNWSSTTYRYTLVGDNNTLENNIFIRTADREVAGNNNIIKNNITPKTDPFWGNTPTATGNYTGVAIETIFVNQTGNVFDYTHDYHLQAPATYLGVDGTQVGIYGNAYPYKEGAVPSNPHFVTGTVAPQTDADGKLNIVIKVTAQDR</sequence>
<gene>
    <name evidence="2" type="ORF">N2K84_15835</name>
</gene>
<keyword evidence="3" id="KW-1185">Reference proteome</keyword>
<reference evidence="2" key="1">
    <citation type="submission" date="2022-10" db="EMBL/GenBank/DDBJ databases">
        <title>Gaoshiqiia sediminis gen. nov., sp. nov., isolated from coastal sediment.</title>
        <authorList>
            <person name="Yu W.X."/>
            <person name="Mu D.S."/>
            <person name="Du J.Z."/>
            <person name="Liang Y.Q."/>
        </authorList>
    </citation>
    <scope>NUCLEOTIDE SEQUENCE</scope>
    <source>
        <strain evidence="2">A06</strain>
    </source>
</reference>
<dbReference type="AlphaFoldDB" id="A0AA41YED1"/>
<proteinExistence type="predicted"/>
<comment type="caution">
    <text evidence="2">The sequence shown here is derived from an EMBL/GenBank/DDBJ whole genome shotgun (WGS) entry which is preliminary data.</text>
</comment>
<evidence type="ECO:0000313" key="2">
    <source>
        <dbReference type="EMBL" id="MCW0484212.1"/>
    </source>
</evidence>
<accession>A0AA41YED1</accession>
<dbReference type="EMBL" id="JAPAAF010000031">
    <property type="protein sequence ID" value="MCW0484212.1"/>
    <property type="molecule type" value="Genomic_DNA"/>
</dbReference>
<organism evidence="2 3">
    <name type="scientific">Gaoshiqia sediminis</name>
    <dbReference type="NCBI Taxonomy" id="2986998"/>
    <lineage>
        <taxon>Bacteria</taxon>
        <taxon>Pseudomonadati</taxon>
        <taxon>Bacteroidota</taxon>
        <taxon>Bacteroidia</taxon>
        <taxon>Marinilabiliales</taxon>
        <taxon>Prolixibacteraceae</taxon>
        <taxon>Gaoshiqia</taxon>
    </lineage>
</organism>
<name>A0AA41YED1_9BACT</name>
<dbReference type="RefSeq" id="WP_282592805.1">
    <property type="nucleotide sequence ID" value="NZ_JAPAAF010000031.1"/>
</dbReference>
<dbReference type="SUPFAM" id="SSF51126">
    <property type="entry name" value="Pectin lyase-like"/>
    <property type="match status" value="1"/>
</dbReference>
<protein>
    <recommendedName>
        <fullName evidence="4">Right handed beta helix domain-containing protein</fullName>
    </recommendedName>
</protein>
<evidence type="ECO:0000256" key="1">
    <source>
        <dbReference type="SAM" id="SignalP"/>
    </source>
</evidence>
<evidence type="ECO:0000313" key="3">
    <source>
        <dbReference type="Proteomes" id="UP001163821"/>
    </source>
</evidence>